<gene>
    <name evidence="1" type="ORF">DHETER_LOCUS3801</name>
</gene>
<keyword evidence="2" id="KW-1185">Reference proteome</keyword>
<feature type="non-terminal residue" evidence="1">
    <location>
        <position position="398"/>
    </location>
</feature>
<proteinExistence type="predicted"/>
<protein>
    <submittedName>
        <fullName evidence="1">4244_t:CDS:1</fullName>
    </submittedName>
</protein>
<evidence type="ECO:0000313" key="2">
    <source>
        <dbReference type="Proteomes" id="UP000789702"/>
    </source>
</evidence>
<reference evidence="1" key="1">
    <citation type="submission" date="2021-06" db="EMBL/GenBank/DDBJ databases">
        <authorList>
            <person name="Kallberg Y."/>
            <person name="Tangrot J."/>
            <person name="Rosling A."/>
        </authorList>
    </citation>
    <scope>NUCLEOTIDE SEQUENCE</scope>
    <source>
        <strain evidence="1">IL203A</strain>
    </source>
</reference>
<accession>A0ACA9LCU2</accession>
<dbReference type="Proteomes" id="UP000789702">
    <property type="component" value="Unassembled WGS sequence"/>
</dbReference>
<name>A0ACA9LCU2_9GLOM</name>
<evidence type="ECO:0000313" key="1">
    <source>
        <dbReference type="EMBL" id="CAG8518547.1"/>
    </source>
</evidence>
<dbReference type="EMBL" id="CAJVPU010003469">
    <property type="protein sequence ID" value="CAG8518547.1"/>
    <property type="molecule type" value="Genomic_DNA"/>
</dbReference>
<comment type="caution">
    <text evidence="1">The sequence shown here is derived from an EMBL/GenBank/DDBJ whole genome shotgun (WGS) entry which is preliminary data.</text>
</comment>
<organism evidence="1 2">
    <name type="scientific">Dentiscutata heterogama</name>
    <dbReference type="NCBI Taxonomy" id="1316150"/>
    <lineage>
        <taxon>Eukaryota</taxon>
        <taxon>Fungi</taxon>
        <taxon>Fungi incertae sedis</taxon>
        <taxon>Mucoromycota</taxon>
        <taxon>Glomeromycotina</taxon>
        <taxon>Glomeromycetes</taxon>
        <taxon>Diversisporales</taxon>
        <taxon>Gigasporaceae</taxon>
        <taxon>Dentiscutata</taxon>
    </lineage>
</organism>
<sequence>MKFRFKDLVKQEQNLLQPSFICTYNNQTTKITNTPSEAINTLYRQIYNENTQYSGLAIIGFNNPWIVQKLLEGIEFISHFIKVDSFLIVISNIGINALNNFKTNFTSSLLTKLESNRCFVLQQLTEHGASLDFYTKDQLKKHFEDEIPTMVWKKTRILKKYNGNMLFGLENTMIQQAMQNKSIFDNITCSPDNCTIFVVRRRRGGGERIGGARQNIAGTCLANLEPNRDQEVSNLSDKIDEENNNKKHTPPAKKMSNKKAKVKMIPGISKYYLRQWPIKGPTAGYILAQQCLSLTSDHTTPTSKWTIPIPSLLPLEDNDVDMLDAIDLGSTDLSEEYIAENKDKGGGKRMSENVKELLECLFLNGNLKISDQMTAQDMHDALDKFVESGEINEEDISK</sequence>